<dbReference type="PROSITE" id="PS50943">
    <property type="entry name" value="HTH_CROC1"/>
    <property type="match status" value="1"/>
</dbReference>
<organism evidence="3 4">
    <name type="scientific">Polaromonas jejuensis</name>
    <dbReference type="NCBI Taxonomy" id="457502"/>
    <lineage>
        <taxon>Bacteria</taxon>
        <taxon>Pseudomonadati</taxon>
        <taxon>Pseudomonadota</taxon>
        <taxon>Betaproteobacteria</taxon>
        <taxon>Burkholderiales</taxon>
        <taxon>Comamonadaceae</taxon>
        <taxon>Polaromonas</taxon>
    </lineage>
</organism>
<keyword evidence="1" id="KW-0238">DNA-binding</keyword>
<feature type="domain" description="HTH cro/C1-type" evidence="2">
    <location>
        <begin position="16"/>
        <end position="70"/>
    </location>
</feature>
<dbReference type="EMBL" id="JBHSMX010000052">
    <property type="protein sequence ID" value="MFC5522608.1"/>
    <property type="molecule type" value="Genomic_DNA"/>
</dbReference>
<dbReference type="SMART" id="SM00530">
    <property type="entry name" value="HTH_XRE"/>
    <property type="match status" value="1"/>
</dbReference>
<evidence type="ECO:0000256" key="1">
    <source>
        <dbReference type="ARBA" id="ARBA00023125"/>
    </source>
</evidence>
<evidence type="ECO:0000313" key="3">
    <source>
        <dbReference type="EMBL" id="MFC5522608.1"/>
    </source>
</evidence>
<dbReference type="PANTHER" id="PTHR46797">
    <property type="entry name" value="HTH-TYPE TRANSCRIPTIONAL REGULATOR"/>
    <property type="match status" value="1"/>
</dbReference>
<keyword evidence="4" id="KW-1185">Reference proteome</keyword>
<reference evidence="4" key="1">
    <citation type="journal article" date="2019" name="Int. J. Syst. Evol. Microbiol.">
        <title>The Global Catalogue of Microorganisms (GCM) 10K type strain sequencing project: providing services to taxonomists for standard genome sequencing and annotation.</title>
        <authorList>
            <consortium name="The Broad Institute Genomics Platform"/>
            <consortium name="The Broad Institute Genome Sequencing Center for Infectious Disease"/>
            <person name="Wu L."/>
            <person name="Ma J."/>
        </authorList>
    </citation>
    <scope>NUCLEOTIDE SEQUENCE [LARGE SCALE GENOMIC DNA]</scope>
    <source>
        <strain evidence="4">CGMCC 4.7277</strain>
    </source>
</reference>
<dbReference type="Pfam" id="PF13560">
    <property type="entry name" value="HTH_31"/>
    <property type="match status" value="1"/>
</dbReference>
<accession>A0ABW0QDE3</accession>
<gene>
    <name evidence="3" type="ORF">ACFPP7_17090</name>
</gene>
<sequence>MATSPTDPRKALGLRIKQLRAEFPLTQEELADRCGLFRTYMSRIESGLANPTLTVLHALAQGLEIDLAALLAMPDVKPTPIRKVRSSRPVSRGRVAR</sequence>
<dbReference type="InterPro" id="IPR010982">
    <property type="entry name" value="Lambda_DNA-bd_dom_sf"/>
</dbReference>
<dbReference type="Proteomes" id="UP001596084">
    <property type="component" value="Unassembled WGS sequence"/>
</dbReference>
<dbReference type="InterPro" id="IPR001387">
    <property type="entry name" value="Cro/C1-type_HTH"/>
</dbReference>
<evidence type="ECO:0000259" key="2">
    <source>
        <dbReference type="PROSITE" id="PS50943"/>
    </source>
</evidence>
<dbReference type="CDD" id="cd00093">
    <property type="entry name" value="HTH_XRE"/>
    <property type="match status" value="1"/>
</dbReference>
<comment type="caution">
    <text evidence="3">The sequence shown here is derived from an EMBL/GenBank/DDBJ whole genome shotgun (WGS) entry which is preliminary data.</text>
</comment>
<dbReference type="Gene3D" id="1.10.260.40">
    <property type="entry name" value="lambda repressor-like DNA-binding domains"/>
    <property type="match status" value="1"/>
</dbReference>
<proteinExistence type="predicted"/>
<dbReference type="RefSeq" id="WP_084389729.1">
    <property type="nucleotide sequence ID" value="NZ_JBHSMX010000052.1"/>
</dbReference>
<name>A0ABW0QDE3_9BURK</name>
<dbReference type="InterPro" id="IPR050807">
    <property type="entry name" value="TransReg_Diox_bact_type"/>
</dbReference>
<dbReference type="SUPFAM" id="SSF47413">
    <property type="entry name" value="lambda repressor-like DNA-binding domains"/>
    <property type="match status" value="1"/>
</dbReference>
<protein>
    <submittedName>
        <fullName evidence="3">Helix-turn-helix domain-containing protein</fullName>
    </submittedName>
</protein>
<evidence type="ECO:0000313" key="4">
    <source>
        <dbReference type="Proteomes" id="UP001596084"/>
    </source>
</evidence>
<dbReference type="PANTHER" id="PTHR46797:SF1">
    <property type="entry name" value="METHYLPHOSPHONATE SYNTHASE"/>
    <property type="match status" value="1"/>
</dbReference>